<evidence type="ECO:0000313" key="2">
    <source>
        <dbReference type="EMBL" id="EEH61045.1"/>
    </source>
</evidence>
<proteinExistence type="predicted"/>
<feature type="compositionally biased region" description="Basic and acidic residues" evidence="1">
    <location>
        <begin position="58"/>
        <end position="73"/>
    </location>
</feature>
<reference evidence="2 3" key="1">
    <citation type="journal article" date="2009" name="Science">
        <title>Green evolution and dynamic adaptations revealed by genomes of the marine picoeukaryotes Micromonas.</title>
        <authorList>
            <person name="Worden A.Z."/>
            <person name="Lee J.H."/>
            <person name="Mock T."/>
            <person name="Rouze P."/>
            <person name="Simmons M.P."/>
            <person name="Aerts A.L."/>
            <person name="Allen A.E."/>
            <person name="Cuvelier M.L."/>
            <person name="Derelle E."/>
            <person name="Everett M.V."/>
            <person name="Foulon E."/>
            <person name="Grimwood J."/>
            <person name="Gundlach H."/>
            <person name="Henrissat B."/>
            <person name="Napoli C."/>
            <person name="McDonald S.M."/>
            <person name="Parker M.S."/>
            <person name="Rombauts S."/>
            <person name="Salamov A."/>
            <person name="Von Dassow P."/>
            <person name="Badger J.H."/>
            <person name="Coutinho P.M."/>
            <person name="Demir E."/>
            <person name="Dubchak I."/>
            <person name="Gentemann C."/>
            <person name="Eikrem W."/>
            <person name="Gready J.E."/>
            <person name="John U."/>
            <person name="Lanier W."/>
            <person name="Lindquist E.A."/>
            <person name="Lucas S."/>
            <person name="Mayer K.F."/>
            <person name="Moreau H."/>
            <person name="Not F."/>
            <person name="Otillar R."/>
            <person name="Panaud O."/>
            <person name="Pangilinan J."/>
            <person name="Paulsen I."/>
            <person name="Piegu B."/>
            <person name="Poliakov A."/>
            <person name="Robbens S."/>
            <person name="Schmutz J."/>
            <person name="Toulza E."/>
            <person name="Wyss T."/>
            <person name="Zelensky A."/>
            <person name="Zhou K."/>
            <person name="Armbrust E.V."/>
            <person name="Bhattacharya D."/>
            <person name="Goodenough U.W."/>
            <person name="Van de Peer Y."/>
            <person name="Grigoriev I.V."/>
        </authorList>
    </citation>
    <scope>NUCLEOTIDE SEQUENCE [LARGE SCALE GENOMIC DNA]</scope>
    <source>
        <strain evidence="2 3">CCMP1545</strain>
    </source>
</reference>
<dbReference type="AlphaFoldDB" id="C1MJ90"/>
<protein>
    <submittedName>
        <fullName evidence="2">Predicted protein</fullName>
    </submittedName>
</protein>
<dbReference type="InterPro" id="IPR011989">
    <property type="entry name" value="ARM-like"/>
</dbReference>
<dbReference type="Gene3D" id="1.25.10.10">
    <property type="entry name" value="Leucine-rich Repeat Variant"/>
    <property type="match status" value="1"/>
</dbReference>
<gene>
    <name evidence="2" type="ORF">MICPUCDRAFT_50854</name>
</gene>
<evidence type="ECO:0000256" key="1">
    <source>
        <dbReference type="SAM" id="MobiDB-lite"/>
    </source>
</evidence>
<keyword evidence="3" id="KW-1185">Reference proteome</keyword>
<evidence type="ECO:0000313" key="3">
    <source>
        <dbReference type="Proteomes" id="UP000001876"/>
    </source>
</evidence>
<dbReference type="KEGG" id="mpp:MICPUCDRAFT_50854"/>
<dbReference type="RefSeq" id="XP_003055793.1">
    <property type="nucleotide sequence ID" value="XM_003055747.1"/>
</dbReference>
<sequence length="229" mass="24052">MPPPPPPTTTTTAEPGTLSRRSEVQLNQRPARKSRAPISVMRALARKLSEGLDVGSSDDDKSGDANRRGERMRTDAAERLEAVAALRALACANAANRENARALGVIPSLCEIARREHCVEAIGALRNLAHNSEANASEAGACGAIGALAEIIRRRTADARAGGGADASTSSSRFPLAGEDRRVVFAAASALTSLTVKHPENAARLESEKDVREIIEKVIGEGAGEGEEE</sequence>
<dbReference type="EMBL" id="GG663735">
    <property type="protein sequence ID" value="EEH61045.1"/>
    <property type="molecule type" value="Genomic_DNA"/>
</dbReference>
<dbReference type="SUPFAM" id="SSF48371">
    <property type="entry name" value="ARM repeat"/>
    <property type="match status" value="1"/>
</dbReference>
<dbReference type="Proteomes" id="UP000001876">
    <property type="component" value="Unassembled WGS sequence"/>
</dbReference>
<organism evidence="3">
    <name type="scientific">Micromonas pusilla (strain CCMP1545)</name>
    <name type="common">Picoplanktonic green alga</name>
    <dbReference type="NCBI Taxonomy" id="564608"/>
    <lineage>
        <taxon>Eukaryota</taxon>
        <taxon>Viridiplantae</taxon>
        <taxon>Chlorophyta</taxon>
        <taxon>Mamiellophyceae</taxon>
        <taxon>Mamiellales</taxon>
        <taxon>Mamiellaceae</taxon>
        <taxon>Micromonas</taxon>
    </lineage>
</organism>
<dbReference type="GeneID" id="9680463"/>
<name>C1MJ90_MICPC</name>
<accession>C1MJ90</accession>
<dbReference type="InterPro" id="IPR016024">
    <property type="entry name" value="ARM-type_fold"/>
</dbReference>
<feature type="region of interest" description="Disordered" evidence="1">
    <location>
        <begin position="1"/>
        <end position="73"/>
    </location>
</feature>